<feature type="region of interest" description="Disordered" evidence="1">
    <location>
        <begin position="142"/>
        <end position="163"/>
    </location>
</feature>
<dbReference type="Pfam" id="PF09929">
    <property type="entry name" value="DUF2161"/>
    <property type="match status" value="1"/>
</dbReference>
<keyword evidence="3" id="KW-1185">Reference proteome</keyword>
<dbReference type="KEGG" id="lck:HN018_03755"/>
<dbReference type="AlphaFoldDB" id="A0A6M8HLP0"/>
<organism evidence="2 3">
    <name type="scientific">Lichenicola cladoniae</name>
    <dbReference type="NCBI Taxonomy" id="1484109"/>
    <lineage>
        <taxon>Bacteria</taxon>
        <taxon>Pseudomonadati</taxon>
        <taxon>Pseudomonadota</taxon>
        <taxon>Alphaproteobacteria</taxon>
        <taxon>Acetobacterales</taxon>
        <taxon>Acetobacteraceae</taxon>
        <taxon>Lichenicola</taxon>
    </lineage>
</organism>
<evidence type="ECO:0000313" key="2">
    <source>
        <dbReference type="EMBL" id="QKE89267.1"/>
    </source>
</evidence>
<dbReference type="EMBL" id="CP053708">
    <property type="protein sequence ID" value="QKE89267.1"/>
    <property type="molecule type" value="Genomic_DNA"/>
</dbReference>
<dbReference type="InterPro" id="IPR018679">
    <property type="entry name" value="DUF2161"/>
</dbReference>
<evidence type="ECO:0000256" key="1">
    <source>
        <dbReference type="SAM" id="MobiDB-lite"/>
    </source>
</evidence>
<reference evidence="2 3" key="1">
    <citation type="journal article" date="2014" name="World J. Microbiol. Biotechnol.">
        <title>Biodiversity and physiological characteristics of Antarctic and Arctic lichens-associated bacteria.</title>
        <authorList>
            <person name="Lee Y.M."/>
            <person name="Kim E.H."/>
            <person name="Lee H.K."/>
            <person name="Hong S.G."/>
        </authorList>
    </citation>
    <scope>NUCLEOTIDE SEQUENCE [LARGE SCALE GENOMIC DNA]</scope>
    <source>
        <strain evidence="2 3">PAMC 26569</strain>
    </source>
</reference>
<accession>A0A6M8HLP0</accession>
<sequence>MADKPASVLASSPVETALYPLLKAFLEVQGFVVKGEICSCDIVAVRGEEPPLLVIVEMKLSFTLELLLQAVDRMAAADEVWVAVTATRRGRDGDRRVHRLCRLLGLGLLTVDVLDGRVSVVAEPEPYRPRINVRKRRRILKEHGGRRGDPAADSDVSRPPIPI</sequence>
<proteinExistence type="predicted"/>
<protein>
    <submittedName>
        <fullName evidence="2">Uncharacterized protein</fullName>
    </submittedName>
</protein>
<gene>
    <name evidence="2" type="ORF">HN018_03755</name>
</gene>
<dbReference type="Proteomes" id="UP000500767">
    <property type="component" value="Chromosome"/>
</dbReference>
<dbReference type="RefSeq" id="WP_172443451.1">
    <property type="nucleotide sequence ID" value="NZ_CP053708.1"/>
</dbReference>
<name>A0A6M8HLP0_9PROT</name>
<evidence type="ECO:0000313" key="3">
    <source>
        <dbReference type="Proteomes" id="UP000500767"/>
    </source>
</evidence>